<dbReference type="Gene3D" id="1.20.120.1220">
    <property type="match status" value="1"/>
</dbReference>
<evidence type="ECO:0000256" key="2">
    <source>
        <dbReference type="SAM" id="Phobius"/>
    </source>
</evidence>
<dbReference type="GO" id="GO:0006465">
    <property type="term" value="P:signal peptide processing"/>
    <property type="evidence" value="ECO:0007669"/>
    <property type="project" value="TreeGrafter"/>
</dbReference>
<proteinExistence type="inferred from homology"/>
<evidence type="ECO:0000313" key="4">
    <source>
        <dbReference type="EMBL" id="MQM26063.1"/>
    </source>
</evidence>
<dbReference type="PANTHER" id="PTHR30487">
    <property type="entry name" value="TYPE 4 PREPILIN-LIKE PROTEINS LEADER PEPTIDE-PROCESSING ENZYME"/>
    <property type="match status" value="1"/>
</dbReference>
<dbReference type="GO" id="GO:0004190">
    <property type="term" value="F:aspartic-type endopeptidase activity"/>
    <property type="evidence" value="ECO:0007669"/>
    <property type="project" value="InterPro"/>
</dbReference>
<feature type="transmembrane region" description="Helical" evidence="2">
    <location>
        <begin position="77"/>
        <end position="96"/>
    </location>
</feature>
<dbReference type="Pfam" id="PF01478">
    <property type="entry name" value="Peptidase_A24"/>
    <property type="match status" value="1"/>
</dbReference>
<dbReference type="InterPro" id="IPR050882">
    <property type="entry name" value="Prepilin_peptidase/N-MTase"/>
</dbReference>
<evidence type="ECO:0000256" key="1">
    <source>
        <dbReference type="ARBA" id="ARBA00005801"/>
    </source>
</evidence>
<sequence>MLFAGAAVVAFVAVPGLRRAVAVATARRPGWWPVAVAAVVVSLVIAWRATEVLHAAALSVVAASGIAAAWIDAYERRLPDVLILPLYPVVGGLLVAAGDPERLLRAAVLAGVAMGLFGLGCVAGQMGFGDVKLAGLLALALAWTDWGTAGVALAATAAIGAGQALVSITLGRNDFPYGPAMLAGAAAAVALAPFAAG</sequence>
<feature type="transmembrane region" description="Helical" evidence="2">
    <location>
        <begin position="146"/>
        <end position="170"/>
    </location>
</feature>
<feature type="transmembrane region" description="Helical" evidence="2">
    <location>
        <begin position="30"/>
        <end position="47"/>
    </location>
</feature>
<name>A0A6L5G900_9ACTN</name>
<dbReference type="GO" id="GO:0005886">
    <property type="term" value="C:plasma membrane"/>
    <property type="evidence" value="ECO:0007669"/>
    <property type="project" value="TreeGrafter"/>
</dbReference>
<dbReference type="InterPro" id="IPR000045">
    <property type="entry name" value="Prepilin_IV_endopep_pep"/>
</dbReference>
<dbReference type="Proteomes" id="UP000477750">
    <property type="component" value="Unassembled WGS sequence"/>
</dbReference>
<evidence type="ECO:0000313" key="5">
    <source>
        <dbReference type="Proteomes" id="UP000477750"/>
    </source>
</evidence>
<feature type="transmembrane region" description="Helical" evidence="2">
    <location>
        <begin position="177"/>
        <end position="196"/>
    </location>
</feature>
<keyword evidence="2" id="KW-1133">Transmembrane helix</keyword>
<comment type="caution">
    <text evidence="4">The sequence shown here is derived from an EMBL/GenBank/DDBJ whole genome shotgun (WGS) entry which is preliminary data.</text>
</comment>
<dbReference type="PANTHER" id="PTHR30487:SF0">
    <property type="entry name" value="PREPILIN LEADER PEPTIDASE_N-METHYLTRANSFERASE-RELATED"/>
    <property type="match status" value="1"/>
</dbReference>
<dbReference type="RefSeq" id="WP_153025235.1">
    <property type="nucleotide sequence ID" value="NZ_WIAO01000011.1"/>
</dbReference>
<keyword evidence="5" id="KW-1185">Reference proteome</keyword>
<organism evidence="4 5">
    <name type="scientific">Glycomyces albidus</name>
    <dbReference type="NCBI Taxonomy" id="2656774"/>
    <lineage>
        <taxon>Bacteria</taxon>
        <taxon>Bacillati</taxon>
        <taxon>Actinomycetota</taxon>
        <taxon>Actinomycetes</taxon>
        <taxon>Glycomycetales</taxon>
        <taxon>Glycomycetaceae</taxon>
        <taxon>Glycomyces</taxon>
    </lineage>
</organism>
<comment type="similarity">
    <text evidence="1">Belongs to the peptidase A24 family.</text>
</comment>
<feature type="domain" description="Prepilin type IV endopeptidase peptidase" evidence="3">
    <location>
        <begin position="61"/>
        <end position="151"/>
    </location>
</feature>
<feature type="transmembrane region" description="Helical" evidence="2">
    <location>
        <begin position="52"/>
        <end position="71"/>
    </location>
</feature>
<keyword evidence="2" id="KW-0812">Transmembrane</keyword>
<accession>A0A6L5G900</accession>
<dbReference type="AlphaFoldDB" id="A0A6L5G900"/>
<reference evidence="4 5" key="1">
    <citation type="submission" date="2019-10" db="EMBL/GenBank/DDBJ databases">
        <title>Glycomyces albidus sp. nov., a novel actinomycete isolated from rhizosphere soil of wheat (Triticum aestivum L.).</title>
        <authorList>
            <person name="Qian L."/>
        </authorList>
    </citation>
    <scope>NUCLEOTIDE SEQUENCE [LARGE SCALE GENOMIC DNA]</scope>
    <source>
        <strain evidence="4 5">NEAU-7082</strain>
    </source>
</reference>
<feature type="transmembrane region" description="Helical" evidence="2">
    <location>
        <begin position="103"/>
        <end position="126"/>
    </location>
</feature>
<gene>
    <name evidence="4" type="ORF">GFD30_10845</name>
</gene>
<evidence type="ECO:0000259" key="3">
    <source>
        <dbReference type="Pfam" id="PF01478"/>
    </source>
</evidence>
<dbReference type="EMBL" id="WIAO01000011">
    <property type="protein sequence ID" value="MQM26063.1"/>
    <property type="molecule type" value="Genomic_DNA"/>
</dbReference>
<keyword evidence="2" id="KW-0472">Membrane</keyword>
<protein>
    <submittedName>
        <fullName evidence="4">Prepilin peptidase</fullName>
    </submittedName>
</protein>